<proteinExistence type="predicted"/>
<evidence type="ECO:0000313" key="2">
    <source>
        <dbReference type="Proteomes" id="UP001489719"/>
    </source>
</evidence>
<reference evidence="2" key="1">
    <citation type="journal article" date="2024" name="Front. Bioeng. Biotechnol.">
        <title>Genome-scale model development and genomic sequencing of the oleaginous clade Lipomyces.</title>
        <authorList>
            <person name="Czajka J.J."/>
            <person name="Han Y."/>
            <person name="Kim J."/>
            <person name="Mondo S.J."/>
            <person name="Hofstad B.A."/>
            <person name="Robles A."/>
            <person name="Haridas S."/>
            <person name="Riley R."/>
            <person name="LaButti K."/>
            <person name="Pangilinan J."/>
            <person name="Andreopoulos W."/>
            <person name="Lipzen A."/>
            <person name="Yan J."/>
            <person name="Wang M."/>
            <person name="Ng V."/>
            <person name="Grigoriev I.V."/>
            <person name="Spatafora J.W."/>
            <person name="Magnuson J.K."/>
            <person name="Baker S.E."/>
            <person name="Pomraning K.R."/>
        </authorList>
    </citation>
    <scope>NUCLEOTIDE SEQUENCE [LARGE SCALE GENOMIC DNA]</scope>
    <source>
        <strain evidence="2">CBS 10300</strain>
    </source>
</reference>
<dbReference type="EMBL" id="MU970135">
    <property type="protein sequence ID" value="KAK9320299.1"/>
    <property type="molecule type" value="Genomic_DNA"/>
</dbReference>
<gene>
    <name evidence="1" type="ORF">V1517DRAFT_329767</name>
</gene>
<accession>A0ACC3TGK7</accession>
<dbReference type="Proteomes" id="UP001489719">
    <property type="component" value="Unassembled WGS sequence"/>
</dbReference>
<keyword evidence="2" id="KW-1185">Reference proteome</keyword>
<organism evidence="1 2">
    <name type="scientific">Lipomyces orientalis</name>
    <dbReference type="NCBI Taxonomy" id="1233043"/>
    <lineage>
        <taxon>Eukaryota</taxon>
        <taxon>Fungi</taxon>
        <taxon>Dikarya</taxon>
        <taxon>Ascomycota</taxon>
        <taxon>Saccharomycotina</taxon>
        <taxon>Lipomycetes</taxon>
        <taxon>Lipomycetales</taxon>
        <taxon>Lipomycetaceae</taxon>
        <taxon>Lipomyces</taxon>
    </lineage>
</organism>
<protein>
    <submittedName>
        <fullName evidence="1">Fungal-specific transcription factor domain-containing protein</fullName>
    </submittedName>
</protein>
<comment type="caution">
    <text evidence="1">The sequence shown here is derived from an EMBL/GenBank/DDBJ whole genome shotgun (WGS) entry which is preliminary data.</text>
</comment>
<sequence length="502" mass="56875">MTLETAPRRRCWTCRDRKVRCDLTLPFCRTCARTGRKCQGYGLRLSWPAATDKRRSIVGSHLAKPTTLRRSVGPHHFINTSVWDVKFHDCVSNWDPSAGLWLLEWHQPAIPTSPKITGAATRGISQDLVTYFTHEVAVAHASTTISASWFSSVVLKLALIDDSPSSAAVLNSMLALSSLYYRGHDRNALQYKTKALSALRASLKIPFGMREAQQHIAAGMLLCSFEIFVHSDTSFQWPLYLYGAKRMLDTYYHGRAGDSDLDMLIVWTHYHDILGRLTARHWRDDEQKTRPNPYCGQSDHAPALALQDQVSTSPQQVLGITGCSLELLDLIAQIAQLTTSTHGIILDQIESKLIALRQENTIPGQIDQSKDTRNILKIAELYRLSALVYLERILRKRLTVSEQLQGWINDAFTILSQLEVCPRQFPLLILGCEAMTEDQRLEITRIFRNTSALPTQRSIDCNRHTVERFWVQRDLLTTEDPIDYSLLFDAVMRTGDVLPTIV</sequence>
<name>A0ACC3TGK7_9ASCO</name>
<evidence type="ECO:0000313" key="1">
    <source>
        <dbReference type="EMBL" id="KAK9320299.1"/>
    </source>
</evidence>